<dbReference type="Gene3D" id="3.40.50.410">
    <property type="entry name" value="von Willebrand factor, type A domain"/>
    <property type="match status" value="1"/>
</dbReference>
<reference evidence="1 2" key="1">
    <citation type="submission" date="2018-03" db="EMBL/GenBank/DDBJ databases">
        <title>Draft Genome Sequences of the Obligatory Marine Myxobacteria Enhygromyxa salina SWB007.</title>
        <authorList>
            <person name="Poehlein A."/>
            <person name="Moghaddam J.A."/>
            <person name="Harms H."/>
            <person name="Alanjari M."/>
            <person name="Koenig G.M."/>
            <person name="Daniel R."/>
            <person name="Schaeberle T.F."/>
        </authorList>
    </citation>
    <scope>NUCLEOTIDE SEQUENCE [LARGE SCALE GENOMIC DNA]</scope>
    <source>
        <strain evidence="1 2">SWB007</strain>
    </source>
</reference>
<sequence length="1402" mass="152918">MRQQHDKLSNRGAFINWGLKLAGAALLCLGMIGHAQQAQARLDPFYIVTGASYGSVSPRILFVLDNSGSMAMDVTYYPLAQYPNTKCWWHNCENDEAGSLQSRINAAREVITKLAQANKNKAEFGLMTFGTALPPDGTNKAEVPDPCVARVTAGPLIKNQEYRFTWVRNVNQPYSNQWKPNRNVFGTQGIWLLCGDNRPFPYLRHDELGGFEMPNNSVEPLPEMPLYLAHSNVAAYESAENYSRRVQWFPRFVGRRANLDCNDPLKEAIVLNSHGDFSGNNIAQKKSNICGKDFYYWPYVDGNPGYSFYDGLSEDNMAHQECTDNAVCKTETDQVHRLGIARRDQWVGASLYAPFYSKAVIDNPEIPSEDKGPRTLADAWVMFDGITAKSYAGGADVTGGTPMAVAMGVTEYLVHLDQNDNITGPKPALPMTNKPFGHDTIASYLAFMRVSEEDEMCRPITMIIVSDGVPDPWNKQGGSKLYERLRSVRRLMAVKTYVVAFTEEVYSNPVNQERVHEIACAAAGGDSIPTPCLGGNEFAHWDTCANPEDPANGCAWLSEDQEELEQTLTHIISQALEIEVPGGAPTLANDFQLADPNNPESSQAAVQTSISTWTETPAWVGHVARGACNDEDPDNPGQLADYCANAADIPVETAELESFGPCPISRVWDAGECLQLTDWTDRRIYTHDFNNNVFRIAEPDGEPSAQFVALVEQLDDQGRIDPPLSNDGDEKAAQIVAMTEWLLGRNMPNDWKLSGLPNSAPILIRRVPQADADFRPSVGIRDPHCAGRRNAAGDDVPATLAAFSAQAWEVTSGGGFNDHYDYTEAVLFGDDFGILHGVHYDSGNELFGFVPLALINNARKLSMVGPASYGQSEFIDEHIFGVASTVNNGWAWDPGAGKWRHLAAFGLGPGGSEILTLDVSHMGRLDTDDPIEVVWTTTTTDNAVDFANTLGETWARPALTYASPNHEMSVEPVAYMVFGSGYREGQGPAERGRTVWVVDAITGETVTKKALMDVPDPSTTYDIADDYAAIADIAVGSHCLSRYWGEMQEAYWADPAGRLYRWDLATDVSDVTQFDHAADSGGAVWPTNPQGFALATEGFRFPACQGLGEFSCNINPIGVGGSKGDVFTFSTAVVANNRIDEINNPGTILPNSDRDQFLLALVSGSPNDNKIDGGDEENDFHSSLYLIADDHRVDQHAGFDIPANAPATLPGSHPHFMRMPLSQIQRTRTIVFPNGDEVEETRNFSKSARPIRAPMIRVTGLADGQQQLDAEVYYISYTIYEPGSGSCDSRWFDEEAGEWTADPGATYEITFRLVVGGSDPFDFASAYVLPGDYGDGFGTSGSLSAPVVEQAVCAGDNCGAVLRAPKTSPCDPNVDAPPIGGAISVQTGWTELEGFTPLETVL</sequence>
<evidence type="ECO:0000313" key="1">
    <source>
        <dbReference type="EMBL" id="PRQ08761.1"/>
    </source>
</evidence>
<evidence type="ECO:0008006" key="3">
    <source>
        <dbReference type="Google" id="ProtNLM"/>
    </source>
</evidence>
<organism evidence="1 2">
    <name type="scientific">Enhygromyxa salina</name>
    <dbReference type="NCBI Taxonomy" id="215803"/>
    <lineage>
        <taxon>Bacteria</taxon>
        <taxon>Pseudomonadati</taxon>
        <taxon>Myxococcota</taxon>
        <taxon>Polyangia</taxon>
        <taxon>Nannocystales</taxon>
        <taxon>Nannocystaceae</taxon>
        <taxon>Enhygromyxa</taxon>
    </lineage>
</organism>
<comment type="caution">
    <text evidence="1">The sequence shown here is derived from an EMBL/GenBank/DDBJ whole genome shotgun (WGS) entry which is preliminary data.</text>
</comment>
<accession>A0A2S9YUH4</accession>
<name>A0A2S9YUH4_9BACT</name>
<dbReference type="Proteomes" id="UP000238823">
    <property type="component" value="Unassembled WGS sequence"/>
</dbReference>
<dbReference type="InterPro" id="IPR036465">
    <property type="entry name" value="vWFA_dom_sf"/>
</dbReference>
<gene>
    <name evidence="1" type="ORF">ENSA7_15790</name>
</gene>
<proteinExistence type="predicted"/>
<protein>
    <recommendedName>
        <fullName evidence="3">Type IV fimbrial biogenesis protein PilY1</fullName>
    </recommendedName>
</protein>
<dbReference type="RefSeq" id="WP_244923747.1">
    <property type="nucleotide sequence ID" value="NZ_PVNL01000036.1"/>
</dbReference>
<dbReference type="EMBL" id="PVNL01000036">
    <property type="protein sequence ID" value="PRQ08761.1"/>
    <property type="molecule type" value="Genomic_DNA"/>
</dbReference>
<evidence type="ECO:0000313" key="2">
    <source>
        <dbReference type="Proteomes" id="UP000238823"/>
    </source>
</evidence>